<dbReference type="Proteomes" id="UP000711047">
    <property type="component" value="Unassembled WGS sequence"/>
</dbReference>
<sequence length="164" mass="17336">MPVQINITGDNANQAHQEFMNLHSLMSGGGAPKAPEASTPAPSVQPPQPSAQQTYGQPQQQQQQQWQAPPQSGVPAQPQYGQLPAGQQPQQSYGQQAAPGAVPTSTPAYTLDQLGVATQPVMDAGHADQLIGWLQQHGAASLTTLDPKFYGDFATFLRSLGARI</sequence>
<evidence type="ECO:0000313" key="2">
    <source>
        <dbReference type="EMBL" id="NQX45316.1"/>
    </source>
</evidence>
<name>A0ABX2DN99_9BACL</name>
<organism evidence="2 3">
    <name type="scientific">Paenibacillus tritici</name>
    <dbReference type="NCBI Taxonomy" id="1873425"/>
    <lineage>
        <taxon>Bacteria</taxon>
        <taxon>Bacillati</taxon>
        <taxon>Bacillota</taxon>
        <taxon>Bacilli</taxon>
        <taxon>Bacillales</taxon>
        <taxon>Paenibacillaceae</taxon>
        <taxon>Paenibacillus</taxon>
    </lineage>
</organism>
<comment type="caution">
    <text evidence="2">The sequence shown here is derived from an EMBL/GenBank/DDBJ whole genome shotgun (WGS) entry which is preliminary data.</text>
</comment>
<keyword evidence="3" id="KW-1185">Reference proteome</keyword>
<feature type="region of interest" description="Disordered" evidence="1">
    <location>
        <begin position="24"/>
        <end position="105"/>
    </location>
</feature>
<feature type="compositionally biased region" description="Low complexity" evidence="1">
    <location>
        <begin position="84"/>
        <end position="101"/>
    </location>
</feature>
<protein>
    <submittedName>
        <fullName evidence="2">Uncharacterized protein</fullName>
    </submittedName>
</protein>
<proteinExistence type="predicted"/>
<dbReference type="EMBL" id="JABMKX010000004">
    <property type="protein sequence ID" value="NQX45316.1"/>
    <property type="molecule type" value="Genomic_DNA"/>
</dbReference>
<gene>
    <name evidence="2" type="ORF">HQN87_08225</name>
</gene>
<evidence type="ECO:0000313" key="3">
    <source>
        <dbReference type="Proteomes" id="UP000711047"/>
    </source>
</evidence>
<evidence type="ECO:0000256" key="1">
    <source>
        <dbReference type="SAM" id="MobiDB-lite"/>
    </source>
</evidence>
<feature type="compositionally biased region" description="Low complexity" evidence="1">
    <location>
        <begin position="50"/>
        <end position="71"/>
    </location>
</feature>
<reference evidence="2 3" key="1">
    <citation type="submission" date="2020-05" db="EMBL/GenBank/DDBJ databases">
        <title>Paenibacillus glebae, sp. nov., Paenibacillus humi sp. nov., Paenibacillus pedi sp. nov., Paenibacillus terrestris sp. nov. and Paenibacillus terricola sp. nov., isolated from a forest top soil sample.</title>
        <authorList>
            <person name="Qi S."/>
            <person name="Carlier A."/>
            <person name="Cnockaert M."/>
            <person name="Vandamme P."/>
        </authorList>
    </citation>
    <scope>NUCLEOTIDE SEQUENCE [LARGE SCALE GENOMIC DNA]</scope>
    <source>
        <strain evidence="2 3">LMG 29502</strain>
    </source>
</reference>
<dbReference type="RefSeq" id="WP_173130515.1">
    <property type="nucleotide sequence ID" value="NZ_JABMKX010000004.1"/>
</dbReference>
<accession>A0ABX2DN99</accession>